<keyword evidence="4" id="KW-1185">Reference proteome</keyword>
<dbReference type="PANTHER" id="PTHR12835">
    <property type="entry name" value="BIOTIN PROTEIN LIGASE"/>
    <property type="match status" value="1"/>
</dbReference>
<dbReference type="CDD" id="cd16442">
    <property type="entry name" value="BPL"/>
    <property type="match status" value="1"/>
</dbReference>
<dbReference type="InterPro" id="IPR045864">
    <property type="entry name" value="aa-tRNA-synth_II/BPL/LPL"/>
</dbReference>
<dbReference type="PROSITE" id="PS51733">
    <property type="entry name" value="BPL_LPL_CATALYTIC"/>
    <property type="match status" value="1"/>
</dbReference>
<dbReference type="InterPro" id="IPR004408">
    <property type="entry name" value="Biotin_CoA_COase_ligase"/>
</dbReference>
<protein>
    <submittedName>
        <fullName evidence="3">BirA family transcriptional regulator, biotin operon repressor / biotin-[acetyl-CoA-carboxylase] ligase</fullName>
    </submittedName>
</protein>
<dbReference type="GO" id="GO:0005737">
    <property type="term" value="C:cytoplasm"/>
    <property type="evidence" value="ECO:0007669"/>
    <property type="project" value="TreeGrafter"/>
</dbReference>
<dbReference type="Gene3D" id="3.30.930.10">
    <property type="entry name" value="Bira Bifunctional Protein, Domain 2"/>
    <property type="match status" value="1"/>
</dbReference>
<name>A0A217ECT3_9GAMM</name>
<evidence type="ECO:0000313" key="4">
    <source>
        <dbReference type="Proteomes" id="UP000243463"/>
    </source>
</evidence>
<dbReference type="RefSeq" id="WP_088822275.1">
    <property type="nucleotide sequence ID" value="NZ_FZLN01000001.1"/>
</dbReference>
<evidence type="ECO:0000259" key="2">
    <source>
        <dbReference type="PROSITE" id="PS51733"/>
    </source>
</evidence>
<organism evidence="3 4">
    <name type="scientific">Acinetobacter apis</name>
    <dbReference type="NCBI Taxonomy" id="1229165"/>
    <lineage>
        <taxon>Bacteria</taxon>
        <taxon>Pseudomonadati</taxon>
        <taxon>Pseudomonadota</taxon>
        <taxon>Gammaproteobacteria</taxon>
        <taxon>Moraxellales</taxon>
        <taxon>Moraxellaceae</taxon>
        <taxon>Acinetobacter</taxon>
    </lineage>
</organism>
<evidence type="ECO:0000313" key="3">
    <source>
        <dbReference type="EMBL" id="SNQ28271.1"/>
    </source>
</evidence>
<reference evidence="4" key="1">
    <citation type="submission" date="2017-06" db="EMBL/GenBank/DDBJ databases">
        <authorList>
            <person name="Varghese N."/>
            <person name="Submissions S."/>
        </authorList>
    </citation>
    <scope>NUCLEOTIDE SEQUENCE [LARGE SCALE GENOMIC DNA]</scope>
    <source>
        <strain evidence="4">ANC 5114</strain>
    </source>
</reference>
<dbReference type="AlphaFoldDB" id="A0A217ECT3"/>
<dbReference type="PANTHER" id="PTHR12835:SF5">
    <property type="entry name" value="BIOTIN--PROTEIN LIGASE"/>
    <property type="match status" value="1"/>
</dbReference>
<dbReference type="NCBIfam" id="TIGR00121">
    <property type="entry name" value="birA_ligase"/>
    <property type="match status" value="1"/>
</dbReference>
<keyword evidence="1 3" id="KW-0436">Ligase</keyword>
<feature type="domain" description="BPL/LPL catalytic" evidence="2">
    <location>
        <begin position="6"/>
        <end position="187"/>
    </location>
</feature>
<dbReference type="Proteomes" id="UP000243463">
    <property type="component" value="Unassembled WGS sequence"/>
</dbReference>
<evidence type="ECO:0000256" key="1">
    <source>
        <dbReference type="ARBA" id="ARBA00022598"/>
    </source>
</evidence>
<proteinExistence type="predicted"/>
<sequence length="252" mass="28377">MNNPTQQLQDILSLQHICPDVIVLKKTTGSTNDDVKALIQQGITTALVCSESQTLGRGQHQREWKSPQGNIYFSCIVNTQVPIDGRLALEAALNLMHMPCIEHLDLQIKWPNDLYSQQGKWGGILVEPIHLHQAVIGVGINVFPHTELHALDQAATSLTQLTQLHLSRVELIAEIYQALHQAQQWFNHGSQQLAARFNRLALFKDQYVTFEHIQGIHEGIFLGIQNDGAVIIAQEQQQQTFYQGRLRLISSE</sequence>
<dbReference type="SUPFAM" id="SSF55681">
    <property type="entry name" value="Class II aaRS and biotin synthetases"/>
    <property type="match status" value="1"/>
</dbReference>
<dbReference type="InterPro" id="IPR004143">
    <property type="entry name" value="BPL_LPL_catalytic"/>
</dbReference>
<dbReference type="GO" id="GO:0004077">
    <property type="term" value="F:biotin--[biotin carboxyl-carrier protein] ligase activity"/>
    <property type="evidence" value="ECO:0007669"/>
    <property type="project" value="InterPro"/>
</dbReference>
<gene>
    <name evidence="3" type="ORF">SAMN05444584_0185</name>
</gene>
<dbReference type="Pfam" id="PF03099">
    <property type="entry name" value="BPL_LplA_LipB"/>
    <property type="match status" value="1"/>
</dbReference>
<accession>A0A217ECT3</accession>
<dbReference type="OrthoDB" id="9807064at2"/>
<dbReference type="EMBL" id="FZLN01000001">
    <property type="protein sequence ID" value="SNQ28271.1"/>
    <property type="molecule type" value="Genomic_DNA"/>
</dbReference>